<evidence type="ECO:0000259" key="9">
    <source>
        <dbReference type="Pfam" id="PF02868"/>
    </source>
</evidence>
<dbReference type="PANTHER" id="PTHR33794">
    <property type="entry name" value="BACILLOLYSIN"/>
    <property type="match status" value="1"/>
</dbReference>
<dbReference type="Proteomes" id="UP000593567">
    <property type="component" value="Unassembled WGS sequence"/>
</dbReference>
<keyword evidence="5" id="KW-0862">Zinc</keyword>
<dbReference type="Gene3D" id="3.10.170.10">
    <property type="match status" value="1"/>
</dbReference>
<proteinExistence type="inferred from homology"/>
<dbReference type="InterPro" id="IPR013856">
    <property type="entry name" value="Peptidase_M4_domain"/>
</dbReference>
<protein>
    <submittedName>
        <fullName evidence="10">NprV</fullName>
    </submittedName>
</protein>
<evidence type="ECO:0000256" key="6">
    <source>
        <dbReference type="ARBA" id="ARBA00023049"/>
    </source>
</evidence>
<evidence type="ECO:0000256" key="4">
    <source>
        <dbReference type="ARBA" id="ARBA00022801"/>
    </source>
</evidence>
<feature type="domain" description="Peptidase M4 C-terminal" evidence="9">
    <location>
        <begin position="228"/>
        <end position="386"/>
    </location>
</feature>
<comment type="similarity">
    <text evidence="1">Belongs to the peptidase M4 family.</text>
</comment>
<keyword evidence="11" id="KW-1185">Reference proteome</keyword>
<evidence type="ECO:0000256" key="7">
    <source>
        <dbReference type="SAM" id="MobiDB-lite"/>
    </source>
</evidence>
<dbReference type="PRINTS" id="PR00730">
    <property type="entry name" value="THERMOLYSIN"/>
</dbReference>
<dbReference type="InterPro" id="IPR027268">
    <property type="entry name" value="Peptidase_M4/M1_CTD_sf"/>
</dbReference>
<dbReference type="Gene3D" id="1.10.390.10">
    <property type="entry name" value="Neutral Protease Domain 2"/>
    <property type="match status" value="1"/>
</dbReference>
<sequence length="390" mass="42447">MAWLFAASSESQSSEESEISTSTVTSTPTATSTVSAKTNAATATPPAAFHSTIPDVGVTAANQDLDDDDDDDGGKRQWIVMNANSGQVYRQWDGLAAAMRMTRIPMLVGLQGSPEVQDRNDLGVNFKNAYGFPCNVSASANYDVTNGAKSPRNSAYKWASEALALLRRTSNSKIDFDLDIEVHHRGVGAYWNGNKVILGDGDSRYFYPMTGPDIVVHEVAHAFTEHKSGLQYRAQSGAIDESFSDMAACAFINYFYNDNTPSVYQIGRKVSKLNFGLRDMCNPRNPNVMLYNAQKLVIINADEWTASTGVHNATAIYNQAFCSLSKIPGWNIQSAFKVFTMANLVYWTPQETFNSAACGVKKAAMDLRGTAQAVADVELAFSYVGVKCDS</sequence>
<organism evidence="10 11">
    <name type="scientific">Bugula neritina</name>
    <name type="common">Brown bryozoan</name>
    <name type="synonym">Sertularia neritina</name>
    <dbReference type="NCBI Taxonomy" id="10212"/>
    <lineage>
        <taxon>Eukaryota</taxon>
        <taxon>Metazoa</taxon>
        <taxon>Spiralia</taxon>
        <taxon>Lophotrochozoa</taxon>
        <taxon>Bryozoa</taxon>
        <taxon>Gymnolaemata</taxon>
        <taxon>Cheilostomatida</taxon>
        <taxon>Flustrina</taxon>
        <taxon>Buguloidea</taxon>
        <taxon>Bugulidae</taxon>
        <taxon>Bugula</taxon>
    </lineage>
</organism>
<dbReference type="PANTHER" id="PTHR33794:SF1">
    <property type="entry name" value="BACILLOLYSIN"/>
    <property type="match status" value="1"/>
</dbReference>
<evidence type="ECO:0000259" key="8">
    <source>
        <dbReference type="Pfam" id="PF01447"/>
    </source>
</evidence>
<dbReference type="Pfam" id="PF01447">
    <property type="entry name" value="Peptidase_M4"/>
    <property type="match status" value="1"/>
</dbReference>
<evidence type="ECO:0000313" key="10">
    <source>
        <dbReference type="EMBL" id="KAF6034476.1"/>
    </source>
</evidence>
<dbReference type="EMBL" id="VXIV02001064">
    <property type="protein sequence ID" value="KAF6034476.1"/>
    <property type="molecule type" value="Genomic_DNA"/>
</dbReference>
<keyword evidence="2" id="KW-0645">Protease</keyword>
<keyword evidence="4" id="KW-0378">Hydrolase</keyword>
<feature type="domain" description="Peptidase M4" evidence="8">
    <location>
        <begin position="172"/>
        <end position="225"/>
    </location>
</feature>
<dbReference type="GO" id="GO:0046872">
    <property type="term" value="F:metal ion binding"/>
    <property type="evidence" value="ECO:0007669"/>
    <property type="project" value="UniProtKB-KW"/>
</dbReference>
<accession>A0A7J7KA94</accession>
<reference evidence="10" key="1">
    <citation type="submission" date="2020-06" db="EMBL/GenBank/DDBJ databases">
        <title>Draft genome of Bugula neritina, a colonial animal packing powerful symbionts and potential medicines.</title>
        <authorList>
            <person name="Rayko M."/>
        </authorList>
    </citation>
    <scope>NUCLEOTIDE SEQUENCE [LARGE SCALE GENOMIC DNA]</scope>
    <source>
        <strain evidence="10">Kwan_BN1</strain>
    </source>
</reference>
<dbReference type="GO" id="GO:0004222">
    <property type="term" value="F:metalloendopeptidase activity"/>
    <property type="evidence" value="ECO:0007669"/>
    <property type="project" value="InterPro"/>
</dbReference>
<evidence type="ECO:0000256" key="3">
    <source>
        <dbReference type="ARBA" id="ARBA00022723"/>
    </source>
</evidence>
<name>A0A7J7KA94_BUGNE</name>
<evidence type="ECO:0000256" key="2">
    <source>
        <dbReference type="ARBA" id="ARBA00022670"/>
    </source>
</evidence>
<gene>
    <name evidence="10" type="ORF">EB796_007218</name>
</gene>
<feature type="compositionally biased region" description="Low complexity" evidence="7">
    <location>
        <begin position="19"/>
        <end position="48"/>
    </location>
</feature>
<dbReference type="InterPro" id="IPR050728">
    <property type="entry name" value="Zinc_Metalloprotease_M4"/>
</dbReference>
<keyword evidence="3" id="KW-0479">Metal-binding</keyword>
<feature type="compositionally biased region" description="Low complexity" evidence="7">
    <location>
        <begin position="1"/>
        <end position="12"/>
    </location>
</feature>
<keyword evidence="6" id="KW-0482">Metalloprotease</keyword>
<feature type="region of interest" description="Disordered" evidence="7">
    <location>
        <begin position="1"/>
        <end position="55"/>
    </location>
</feature>
<comment type="caution">
    <text evidence="10">The sequence shown here is derived from an EMBL/GenBank/DDBJ whole genome shotgun (WGS) entry which is preliminary data.</text>
</comment>
<dbReference type="SUPFAM" id="SSF55486">
    <property type="entry name" value="Metalloproteases ('zincins'), catalytic domain"/>
    <property type="match status" value="1"/>
</dbReference>
<evidence type="ECO:0000313" key="11">
    <source>
        <dbReference type="Proteomes" id="UP000593567"/>
    </source>
</evidence>
<evidence type="ECO:0000256" key="5">
    <source>
        <dbReference type="ARBA" id="ARBA00022833"/>
    </source>
</evidence>
<dbReference type="GO" id="GO:0006508">
    <property type="term" value="P:proteolysis"/>
    <property type="evidence" value="ECO:0007669"/>
    <property type="project" value="UniProtKB-KW"/>
</dbReference>
<dbReference type="InterPro" id="IPR023612">
    <property type="entry name" value="Peptidase_M4"/>
</dbReference>
<dbReference type="Pfam" id="PF02868">
    <property type="entry name" value="Peptidase_M4_C"/>
    <property type="match status" value="1"/>
</dbReference>
<dbReference type="OrthoDB" id="5332336at2759"/>
<dbReference type="InterPro" id="IPR001570">
    <property type="entry name" value="Peptidase_M4_C_domain"/>
</dbReference>
<evidence type="ECO:0000256" key="1">
    <source>
        <dbReference type="ARBA" id="ARBA00009388"/>
    </source>
</evidence>
<dbReference type="AlphaFoldDB" id="A0A7J7KA94"/>